<dbReference type="EMBL" id="VSRR010040286">
    <property type="protein sequence ID" value="MPC75072.1"/>
    <property type="molecule type" value="Genomic_DNA"/>
</dbReference>
<organism evidence="1 2">
    <name type="scientific">Portunus trituberculatus</name>
    <name type="common">Swimming crab</name>
    <name type="synonym">Neptunus trituberculatus</name>
    <dbReference type="NCBI Taxonomy" id="210409"/>
    <lineage>
        <taxon>Eukaryota</taxon>
        <taxon>Metazoa</taxon>
        <taxon>Ecdysozoa</taxon>
        <taxon>Arthropoda</taxon>
        <taxon>Crustacea</taxon>
        <taxon>Multicrustacea</taxon>
        <taxon>Malacostraca</taxon>
        <taxon>Eumalacostraca</taxon>
        <taxon>Eucarida</taxon>
        <taxon>Decapoda</taxon>
        <taxon>Pleocyemata</taxon>
        <taxon>Brachyura</taxon>
        <taxon>Eubrachyura</taxon>
        <taxon>Portunoidea</taxon>
        <taxon>Portunidae</taxon>
        <taxon>Portuninae</taxon>
        <taxon>Portunus</taxon>
    </lineage>
</organism>
<name>A0A5B7HUK4_PORTR</name>
<gene>
    <name evidence="1" type="ORF">E2C01_069456</name>
</gene>
<evidence type="ECO:0000313" key="1">
    <source>
        <dbReference type="EMBL" id="MPC75072.1"/>
    </source>
</evidence>
<dbReference type="AlphaFoldDB" id="A0A5B7HUK4"/>
<reference evidence="1 2" key="1">
    <citation type="submission" date="2019-05" db="EMBL/GenBank/DDBJ databases">
        <title>Another draft genome of Portunus trituberculatus and its Hox gene families provides insights of decapod evolution.</title>
        <authorList>
            <person name="Jeong J.-H."/>
            <person name="Song I."/>
            <person name="Kim S."/>
            <person name="Choi T."/>
            <person name="Kim D."/>
            <person name="Ryu S."/>
            <person name="Kim W."/>
        </authorList>
    </citation>
    <scope>NUCLEOTIDE SEQUENCE [LARGE SCALE GENOMIC DNA]</scope>
    <source>
        <tissue evidence="1">Muscle</tissue>
    </source>
</reference>
<sequence length="77" mass="8656">MAGSQRCFSPRWSSKIQLNLHKNPGNPLENQHIPPEPVYCNGDQAGTFVEAVQWSHTYRSYSHNTSALHSTISKGFI</sequence>
<proteinExistence type="predicted"/>
<dbReference type="Proteomes" id="UP000324222">
    <property type="component" value="Unassembled WGS sequence"/>
</dbReference>
<protein>
    <submittedName>
        <fullName evidence="1">Uncharacterized protein</fullName>
    </submittedName>
</protein>
<evidence type="ECO:0000313" key="2">
    <source>
        <dbReference type="Proteomes" id="UP000324222"/>
    </source>
</evidence>
<accession>A0A5B7HUK4</accession>
<comment type="caution">
    <text evidence="1">The sequence shown here is derived from an EMBL/GenBank/DDBJ whole genome shotgun (WGS) entry which is preliminary data.</text>
</comment>
<keyword evidence="2" id="KW-1185">Reference proteome</keyword>